<reference evidence="5" key="1">
    <citation type="submission" date="2018-05" db="EMBL/GenBank/DDBJ databases">
        <authorList>
            <person name="Lanie J.A."/>
            <person name="Ng W.-L."/>
            <person name="Kazmierczak K.M."/>
            <person name="Andrzejewski T.M."/>
            <person name="Davidsen T.M."/>
            <person name="Wayne K.J."/>
            <person name="Tettelin H."/>
            <person name="Glass J.I."/>
            <person name="Rusch D."/>
            <person name="Podicherti R."/>
            <person name="Tsui H.-C.T."/>
            <person name="Winkler M.E."/>
        </authorList>
    </citation>
    <scope>NUCLEOTIDE SEQUENCE</scope>
</reference>
<sequence length="190" mass="22239">MTSKNKKKNTNKNISQDSIDKNIREFSINKINQYVKDINISTEIENEIYKYSVNYAVCRSISPILCNHFFMRIYKPKVYSIVSNLNTNSEYIKNQKLLQNLLSHDISPECLVNMKPYDLHPKRWKSYIKKQELLDKEVVDLSLQATTDQFKCAKCKSKKCTYVSVQIRSADEGMTSFITCVECAHSWRQN</sequence>
<name>A0A381SSC8_9ZZZZ</name>
<dbReference type="InterPro" id="IPR003618">
    <property type="entry name" value="TFIIS_cen_dom"/>
</dbReference>
<keyword evidence="3" id="KW-0862">Zinc</keyword>
<accession>A0A381SSC8</accession>
<evidence type="ECO:0000313" key="5">
    <source>
        <dbReference type="EMBL" id="SVA04203.1"/>
    </source>
</evidence>
<dbReference type="SMART" id="SM00440">
    <property type="entry name" value="ZnF_C2C2"/>
    <property type="match status" value="1"/>
</dbReference>
<dbReference type="Pfam" id="PF01096">
    <property type="entry name" value="Zn_ribbon_TFIIS"/>
    <property type="match status" value="1"/>
</dbReference>
<dbReference type="Gene3D" id="1.10.472.30">
    <property type="entry name" value="Transcription elongation factor S-II, central domain"/>
    <property type="match status" value="1"/>
</dbReference>
<keyword evidence="1" id="KW-0479">Metal-binding</keyword>
<dbReference type="PROSITE" id="PS00466">
    <property type="entry name" value="ZF_TFIIS_1"/>
    <property type="match status" value="1"/>
</dbReference>
<proteinExistence type="predicted"/>
<organism evidence="5">
    <name type="scientific">marine metagenome</name>
    <dbReference type="NCBI Taxonomy" id="408172"/>
    <lineage>
        <taxon>unclassified sequences</taxon>
        <taxon>metagenomes</taxon>
        <taxon>ecological metagenomes</taxon>
    </lineage>
</organism>
<evidence type="ECO:0000256" key="1">
    <source>
        <dbReference type="ARBA" id="ARBA00022723"/>
    </source>
</evidence>
<feature type="domain" description="TFIIS-type" evidence="4">
    <location>
        <begin position="148"/>
        <end position="188"/>
    </location>
</feature>
<dbReference type="Pfam" id="PF07500">
    <property type="entry name" value="TFIIS_M"/>
    <property type="match status" value="1"/>
</dbReference>
<dbReference type="GO" id="GO:0006351">
    <property type="term" value="P:DNA-templated transcription"/>
    <property type="evidence" value="ECO:0007669"/>
    <property type="project" value="InterPro"/>
</dbReference>
<dbReference type="InterPro" id="IPR036575">
    <property type="entry name" value="TFIIS_cen_dom_sf"/>
</dbReference>
<dbReference type="GO" id="GO:0005634">
    <property type="term" value="C:nucleus"/>
    <property type="evidence" value="ECO:0007669"/>
    <property type="project" value="TreeGrafter"/>
</dbReference>
<dbReference type="GO" id="GO:0008270">
    <property type="term" value="F:zinc ion binding"/>
    <property type="evidence" value="ECO:0007669"/>
    <property type="project" value="UniProtKB-KW"/>
</dbReference>
<protein>
    <recommendedName>
        <fullName evidence="4">TFIIS-type domain-containing protein</fullName>
    </recommendedName>
</protein>
<dbReference type="InterPro" id="IPR001222">
    <property type="entry name" value="Znf_TFIIS"/>
</dbReference>
<dbReference type="EMBL" id="UINC01003199">
    <property type="protein sequence ID" value="SVA04203.1"/>
    <property type="molecule type" value="Genomic_DNA"/>
</dbReference>
<dbReference type="SUPFAM" id="SSF46942">
    <property type="entry name" value="Elongation factor TFIIS domain 2"/>
    <property type="match status" value="1"/>
</dbReference>
<dbReference type="Gene3D" id="2.20.25.10">
    <property type="match status" value="1"/>
</dbReference>
<dbReference type="PANTHER" id="PTHR11477">
    <property type="entry name" value="TRANSCRIPTION FACTOR S-II ZINC FINGER DOMAIN-CONTAINING PROTEIN"/>
    <property type="match status" value="1"/>
</dbReference>
<keyword evidence="2" id="KW-0863">Zinc-finger</keyword>
<dbReference type="PANTHER" id="PTHR11477:SF0">
    <property type="entry name" value="IP08861P-RELATED"/>
    <property type="match status" value="1"/>
</dbReference>
<dbReference type="SUPFAM" id="SSF57783">
    <property type="entry name" value="Zinc beta-ribbon"/>
    <property type="match status" value="1"/>
</dbReference>
<dbReference type="GO" id="GO:0003676">
    <property type="term" value="F:nucleic acid binding"/>
    <property type="evidence" value="ECO:0007669"/>
    <property type="project" value="InterPro"/>
</dbReference>
<dbReference type="AlphaFoldDB" id="A0A381SSC8"/>
<dbReference type="PROSITE" id="PS51133">
    <property type="entry name" value="ZF_TFIIS_2"/>
    <property type="match status" value="1"/>
</dbReference>
<evidence type="ECO:0000259" key="4">
    <source>
        <dbReference type="PROSITE" id="PS51133"/>
    </source>
</evidence>
<gene>
    <name evidence="5" type="ORF">METZ01_LOCUS57057</name>
</gene>
<evidence type="ECO:0000256" key="3">
    <source>
        <dbReference type="ARBA" id="ARBA00022833"/>
    </source>
</evidence>
<evidence type="ECO:0000256" key="2">
    <source>
        <dbReference type="ARBA" id="ARBA00022771"/>
    </source>
</evidence>